<dbReference type="AlphaFoldDB" id="R7SX08"/>
<organism evidence="1 2">
    <name type="scientific">Dichomitus squalens (strain LYAD-421)</name>
    <name type="common">Western red white-rot fungus</name>
    <dbReference type="NCBI Taxonomy" id="732165"/>
    <lineage>
        <taxon>Eukaryota</taxon>
        <taxon>Fungi</taxon>
        <taxon>Dikarya</taxon>
        <taxon>Basidiomycota</taxon>
        <taxon>Agaricomycotina</taxon>
        <taxon>Agaricomycetes</taxon>
        <taxon>Polyporales</taxon>
        <taxon>Polyporaceae</taxon>
        <taxon>Dichomitus</taxon>
    </lineage>
</organism>
<gene>
    <name evidence="1" type="ORF">DICSQDRAFT_25464</name>
</gene>
<proteinExistence type="predicted"/>
<dbReference type="OMA" id="CENTESM"/>
<dbReference type="KEGG" id="dsq:DICSQDRAFT_25464"/>
<feature type="non-terminal residue" evidence="1">
    <location>
        <position position="218"/>
    </location>
</feature>
<dbReference type="Proteomes" id="UP000053319">
    <property type="component" value="Unassembled WGS sequence"/>
</dbReference>
<dbReference type="GeneID" id="18841674"/>
<name>R7SX08_DICSQ</name>
<reference evidence="1 2" key="1">
    <citation type="journal article" date="2012" name="Science">
        <title>The Paleozoic origin of enzymatic lignin decomposition reconstructed from 31 fungal genomes.</title>
        <authorList>
            <person name="Floudas D."/>
            <person name="Binder M."/>
            <person name="Riley R."/>
            <person name="Barry K."/>
            <person name="Blanchette R.A."/>
            <person name="Henrissat B."/>
            <person name="Martinez A.T."/>
            <person name="Otillar R."/>
            <person name="Spatafora J.W."/>
            <person name="Yadav J.S."/>
            <person name="Aerts A."/>
            <person name="Benoit I."/>
            <person name="Boyd A."/>
            <person name="Carlson A."/>
            <person name="Copeland A."/>
            <person name="Coutinho P.M."/>
            <person name="de Vries R.P."/>
            <person name="Ferreira P."/>
            <person name="Findley K."/>
            <person name="Foster B."/>
            <person name="Gaskell J."/>
            <person name="Glotzer D."/>
            <person name="Gorecki P."/>
            <person name="Heitman J."/>
            <person name="Hesse C."/>
            <person name="Hori C."/>
            <person name="Igarashi K."/>
            <person name="Jurgens J.A."/>
            <person name="Kallen N."/>
            <person name="Kersten P."/>
            <person name="Kohler A."/>
            <person name="Kuees U."/>
            <person name="Kumar T.K.A."/>
            <person name="Kuo A."/>
            <person name="LaButti K."/>
            <person name="Larrondo L.F."/>
            <person name="Lindquist E."/>
            <person name="Ling A."/>
            <person name="Lombard V."/>
            <person name="Lucas S."/>
            <person name="Lundell T."/>
            <person name="Martin R."/>
            <person name="McLaughlin D.J."/>
            <person name="Morgenstern I."/>
            <person name="Morin E."/>
            <person name="Murat C."/>
            <person name="Nagy L.G."/>
            <person name="Nolan M."/>
            <person name="Ohm R.A."/>
            <person name="Patyshakuliyeva A."/>
            <person name="Rokas A."/>
            <person name="Ruiz-Duenas F.J."/>
            <person name="Sabat G."/>
            <person name="Salamov A."/>
            <person name="Samejima M."/>
            <person name="Schmutz J."/>
            <person name="Slot J.C."/>
            <person name="St John F."/>
            <person name="Stenlid J."/>
            <person name="Sun H."/>
            <person name="Sun S."/>
            <person name="Syed K."/>
            <person name="Tsang A."/>
            <person name="Wiebenga A."/>
            <person name="Young D."/>
            <person name="Pisabarro A."/>
            <person name="Eastwood D.C."/>
            <person name="Martin F."/>
            <person name="Cullen D."/>
            <person name="Grigoriev I.V."/>
            <person name="Hibbett D.S."/>
        </authorList>
    </citation>
    <scope>NUCLEOTIDE SEQUENCE [LARGE SCALE GENOMIC DNA]</scope>
    <source>
        <strain evidence="1 2">LYAD-421 SS1</strain>
    </source>
</reference>
<accession>R7SX08</accession>
<dbReference type="RefSeq" id="XP_007366516.1">
    <property type="nucleotide sequence ID" value="XM_007366454.1"/>
</dbReference>
<sequence length="218" mass="25208">KAVLSFLTKNYVKIEAEGYLKETNADLSRALLAAVLSRKARTSLKLVKREDGHSGHAQAKQLAMLGAKKPTPDEINLNVPVKWRVSEAKLSVMMQSLAYQEIKKRRLAGLKRRERTETNLMLIREGIKDAFDYEVTDEMIWKSIRSKHVTGITSQFLWKTIHDIFMIGDKWRRDDMPEEYQDRAVCPICENTESMDHILFRCEAVGQAEVWAELKKVW</sequence>
<dbReference type="EMBL" id="JH719414">
    <property type="protein sequence ID" value="EJF60679.1"/>
    <property type="molecule type" value="Genomic_DNA"/>
</dbReference>
<protein>
    <submittedName>
        <fullName evidence="1">Uncharacterized protein</fullName>
    </submittedName>
</protein>
<dbReference type="HOGENOM" id="CLU_044484_1_0_1"/>
<feature type="non-terminal residue" evidence="1">
    <location>
        <position position="1"/>
    </location>
</feature>
<evidence type="ECO:0000313" key="1">
    <source>
        <dbReference type="EMBL" id="EJF60679.1"/>
    </source>
</evidence>
<evidence type="ECO:0000313" key="2">
    <source>
        <dbReference type="Proteomes" id="UP000053319"/>
    </source>
</evidence>